<proteinExistence type="predicted"/>
<comment type="caution">
    <text evidence="1">The sequence shown here is derived from an EMBL/GenBank/DDBJ whole genome shotgun (WGS) entry which is preliminary data.</text>
</comment>
<evidence type="ECO:0000313" key="2">
    <source>
        <dbReference type="Proteomes" id="UP000734854"/>
    </source>
</evidence>
<keyword evidence="2" id="KW-1185">Reference proteome</keyword>
<name>A0A8J5HSJ4_ZINOF</name>
<protein>
    <submittedName>
        <fullName evidence="1">Uncharacterized protein</fullName>
    </submittedName>
</protein>
<reference evidence="1 2" key="1">
    <citation type="submission" date="2020-08" db="EMBL/GenBank/DDBJ databases">
        <title>Plant Genome Project.</title>
        <authorList>
            <person name="Zhang R.-G."/>
        </authorList>
    </citation>
    <scope>NUCLEOTIDE SEQUENCE [LARGE SCALE GENOMIC DNA]</scope>
    <source>
        <tissue evidence="1">Rhizome</tissue>
    </source>
</reference>
<dbReference type="EMBL" id="JACMSC010000003">
    <property type="protein sequence ID" value="KAG6530333.1"/>
    <property type="molecule type" value="Genomic_DNA"/>
</dbReference>
<evidence type="ECO:0000313" key="1">
    <source>
        <dbReference type="EMBL" id="KAG6530333.1"/>
    </source>
</evidence>
<organism evidence="1 2">
    <name type="scientific">Zingiber officinale</name>
    <name type="common">Ginger</name>
    <name type="synonym">Amomum zingiber</name>
    <dbReference type="NCBI Taxonomy" id="94328"/>
    <lineage>
        <taxon>Eukaryota</taxon>
        <taxon>Viridiplantae</taxon>
        <taxon>Streptophyta</taxon>
        <taxon>Embryophyta</taxon>
        <taxon>Tracheophyta</taxon>
        <taxon>Spermatophyta</taxon>
        <taxon>Magnoliopsida</taxon>
        <taxon>Liliopsida</taxon>
        <taxon>Zingiberales</taxon>
        <taxon>Zingiberaceae</taxon>
        <taxon>Zingiber</taxon>
    </lineage>
</organism>
<sequence length="125" mass="13634">MAALSSTLRSRVSASAISAVLRARKNVIIEFEASPPVSRLSSLRKRSSCIPRILIRFLPVMKVTGKFELLDVDASSPQRDCHRSSAIGSRCGVPTMGFGSTRYLNAFMMAPVDMASECMSLIHQT</sequence>
<dbReference type="Proteomes" id="UP000734854">
    <property type="component" value="Unassembled WGS sequence"/>
</dbReference>
<dbReference type="AlphaFoldDB" id="A0A8J5HSJ4"/>
<accession>A0A8J5HSJ4</accession>
<gene>
    <name evidence="1" type="ORF">ZIOFF_012560</name>
</gene>